<feature type="region of interest" description="Disordered" evidence="1">
    <location>
        <begin position="157"/>
        <end position="211"/>
    </location>
</feature>
<dbReference type="EMBL" id="FO203527">
    <property type="protein sequence ID" value="CCO59900.1"/>
    <property type="molecule type" value="Genomic_DNA"/>
</dbReference>
<dbReference type="PATRIC" id="fig|1260221.3.peg.3756"/>
<keyword evidence="3" id="KW-1185">Reference proteome</keyword>
<proteinExistence type="predicted"/>
<gene>
    <name evidence="2" type="ORF">VIBNI_B0062</name>
</gene>
<name>U4KAS0_9VIBR</name>
<evidence type="ECO:0000256" key="1">
    <source>
        <dbReference type="SAM" id="MobiDB-lite"/>
    </source>
</evidence>
<organism evidence="2 3">
    <name type="scientific">Vibrio nigripulchritudo</name>
    <dbReference type="NCBI Taxonomy" id="28173"/>
    <lineage>
        <taxon>Bacteria</taxon>
        <taxon>Pseudomonadati</taxon>
        <taxon>Pseudomonadota</taxon>
        <taxon>Gammaproteobacteria</taxon>
        <taxon>Vibrionales</taxon>
        <taxon>Vibrionaceae</taxon>
        <taxon>Vibrio</taxon>
    </lineage>
</organism>
<reference evidence="2 3" key="1">
    <citation type="journal article" date="2013" name="ISME J.">
        <title>Comparative genomics of pathogenic lineages of Vibrio nigripulchritudo identifies virulence-associated traits.</title>
        <authorList>
            <person name="Goudenege D."/>
            <person name="Labreuche Y."/>
            <person name="Krin E."/>
            <person name="Ansquer D."/>
            <person name="Mangenot S."/>
            <person name="Calteau A."/>
            <person name="Medigue C."/>
            <person name="Mazel D."/>
            <person name="Polz M.F."/>
            <person name="Le Roux F."/>
        </authorList>
    </citation>
    <scope>NUCLEOTIDE SEQUENCE [LARGE SCALE GENOMIC DNA]</scope>
    <source>
        <strain evidence="3">SnF1</strain>
    </source>
</reference>
<protein>
    <submittedName>
        <fullName evidence="2">Uncharacterized protein</fullName>
    </submittedName>
</protein>
<evidence type="ECO:0000313" key="2">
    <source>
        <dbReference type="EMBL" id="CCO59900.1"/>
    </source>
</evidence>
<feature type="compositionally biased region" description="Low complexity" evidence="1">
    <location>
        <begin position="160"/>
        <end position="175"/>
    </location>
</feature>
<evidence type="ECO:0000313" key="3">
    <source>
        <dbReference type="Proteomes" id="UP000016895"/>
    </source>
</evidence>
<sequence>MFGMTPSEISDYAALAKAAEKVESADRAIDGGGVIGVSLGGEAIVGGAGLGVYEDKNGYGLYAEFEGGPSGLNLQVDGFYAPNATIEDVEGVSVNVKTAGQVPGRVDISTGIPIRNDGLLGRGSTINGELTVLGTDINVPNMTTVTYLSAKQLVAKTEDSSNTATSSGGSNNGDSGSDRDDSGSDNSSGHNGGAYHGHGGDADGSTTGYGR</sequence>
<dbReference type="KEGG" id="vni:VIBNI_B0062"/>
<dbReference type="AlphaFoldDB" id="U4KAS0"/>
<accession>U4KAS0</accession>
<dbReference type="Proteomes" id="UP000016895">
    <property type="component" value="Chromosome 2"/>
</dbReference>